<evidence type="ECO:0000256" key="1">
    <source>
        <dbReference type="SAM" id="Phobius"/>
    </source>
</evidence>
<accession>A0ABZ2FYU3</accession>
<reference evidence="2 3" key="1">
    <citation type="submission" date="2024-02" db="EMBL/GenBank/DDBJ databases">
        <title>The whole genome sequence of Pseudomonas benzopyrenica MLY92.</title>
        <authorList>
            <person name="Liu Y."/>
        </authorList>
    </citation>
    <scope>NUCLEOTIDE SEQUENCE [LARGE SCALE GENOMIC DNA]</scope>
    <source>
        <strain evidence="2 3">MLY92</strain>
    </source>
</reference>
<dbReference type="Proteomes" id="UP001372714">
    <property type="component" value="Chromosome"/>
</dbReference>
<protein>
    <recommendedName>
        <fullName evidence="4">SMODS and SLOG-associating 2TM effector domain-containing protein</fullName>
    </recommendedName>
</protein>
<feature type="transmembrane region" description="Helical" evidence="1">
    <location>
        <begin position="145"/>
        <end position="163"/>
    </location>
</feature>
<keyword evidence="3" id="KW-1185">Reference proteome</keyword>
<dbReference type="RefSeq" id="WP_338547125.1">
    <property type="nucleotide sequence ID" value="NZ_CP145723.1"/>
</dbReference>
<keyword evidence="1" id="KW-0812">Transmembrane</keyword>
<feature type="transmembrane region" description="Helical" evidence="1">
    <location>
        <begin position="29"/>
        <end position="48"/>
    </location>
</feature>
<proteinExistence type="predicted"/>
<dbReference type="EMBL" id="CP145723">
    <property type="protein sequence ID" value="WWM68790.1"/>
    <property type="molecule type" value="Genomic_DNA"/>
</dbReference>
<keyword evidence="1" id="KW-1133">Transmembrane helix</keyword>
<feature type="transmembrane region" description="Helical" evidence="1">
    <location>
        <begin position="60"/>
        <end position="84"/>
    </location>
</feature>
<evidence type="ECO:0000313" key="3">
    <source>
        <dbReference type="Proteomes" id="UP001372714"/>
    </source>
</evidence>
<sequence length="164" mass="18531">MAEVLDYLKDRYSEEQARFTQLEEKSAKILGYLSVLIGVLGAALGFKDSALLSPSSLAEWLRLAAFIIALFCVVCSWGHSLLALKINDCPVMPRSRGAIEWMTYVEKSEWERHLVNWYANTIDELSFQSDRKAKNIGFCYSELTYSAWALGIFAVIAATMELMK</sequence>
<keyword evidence="1" id="KW-0472">Membrane</keyword>
<gene>
    <name evidence="2" type="ORF">V6W80_11135</name>
</gene>
<evidence type="ECO:0008006" key="4">
    <source>
        <dbReference type="Google" id="ProtNLM"/>
    </source>
</evidence>
<organism evidence="2 3">
    <name type="scientific">Pseudomonas benzopyrenica</name>
    <dbReference type="NCBI Taxonomy" id="2993566"/>
    <lineage>
        <taxon>Bacteria</taxon>
        <taxon>Pseudomonadati</taxon>
        <taxon>Pseudomonadota</taxon>
        <taxon>Gammaproteobacteria</taxon>
        <taxon>Pseudomonadales</taxon>
        <taxon>Pseudomonadaceae</taxon>
        <taxon>Pseudomonas</taxon>
    </lineage>
</organism>
<name>A0ABZ2FYU3_9PSED</name>
<evidence type="ECO:0000313" key="2">
    <source>
        <dbReference type="EMBL" id="WWM68790.1"/>
    </source>
</evidence>